<comment type="caution">
    <text evidence="1">The sequence shown here is derived from an EMBL/GenBank/DDBJ whole genome shotgun (WGS) entry which is preliminary data.</text>
</comment>
<protein>
    <submittedName>
        <fullName evidence="1">Concanavalin A-like lectin/glucanase</fullName>
    </submittedName>
</protein>
<keyword evidence="2" id="KW-1185">Reference proteome</keyword>
<sequence>MLRLSGFVLAFFWLLASLALASPGSKVPSSYDVSKYSTSFLGGAIIDINQTQTPGKAPEFPAIGNVSADWNVPWMKAPTDADLSNPGNRHTMAQWIGILGNTCDNKNWSPFIQAGTAIDMDENGTTTAYAWIEWFPAASHNIPREVFAVSPGDQVRMITNVYTRTTGHVYMENLVTGQQHERDVTADSPQNPEFLICLGYGTAQFFVEWVIADDREEVPVFNNVTFTNVGAVDRHGNHFNFSVGADYWNMIDANRPVALPEDIDRTSFVVYSPGGNTWTGNELRTDT</sequence>
<name>A0ACC0D6Z0_9PEZI</name>
<gene>
    <name evidence="1" type="ORF">F4821DRAFT_277154</name>
</gene>
<accession>A0ACC0D6Z0</accession>
<proteinExistence type="predicted"/>
<dbReference type="EMBL" id="MU394301">
    <property type="protein sequence ID" value="KAI6088406.1"/>
    <property type="molecule type" value="Genomic_DNA"/>
</dbReference>
<evidence type="ECO:0000313" key="2">
    <source>
        <dbReference type="Proteomes" id="UP001497680"/>
    </source>
</evidence>
<reference evidence="1 2" key="1">
    <citation type="journal article" date="2022" name="New Phytol.">
        <title>Ecological generalism drives hyperdiversity of secondary metabolite gene clusters in xylarialean endophytes.</title>
        <authorList>
            <person name="Franco M.E.E."/>
            <person name="Wisecaver J.H."/>
            <person name="Arnold A.E."/>
            <person name="Ju Y.M."/>
            <person name="Slot J.C."/>
            <person name="Ahrendt S."/>
            <person name="Moore L.P."/>
            <person name="Eastman K.E."/>
            <person name="Scott K."/>
            <person name="Konkel Z."/>
            <person name="Mondo S.J."/>
            <person name="Kuo A."/>
            <person name="Hayes R.D."/>
            <person name="Haridas S."/>
            <person name="Andreopoulos B."/>
            <person name="Riley R."/>
            <person name="LaButti K."/>
            <person name="Pangilinan J."/>
            <person name="Lipzen A."/>
            <person name="Amirebrahimi M."/>
            <person name="Yan J."/>
            <person name="Adam C."/>
            <person name="Keymanesh K."/>
            <person name="Ng V."/>
            <person name="Louie K."/>
            <person name="Northen T."/>
            <person name="Drula E."/>
            <person name="Henrissat B."/>
            <person name="Hsieh H.M."/>
            <person name="Youens-Clark K."/>
            <person name="Lutzoni F."/>
            <person name="Miadlikowska J."/>
            <person name="Eastwood D.C."/>
            <person name="Hamelin R.C."/>
            <person name="Grigoriev I.V."/>
            <person name="U'Ren J.M."/>
        </authorList>
    </citation>
    <scope>NUCLEOTIDE SEQUENCE [LARGE SCALE GENOMIC DNA]</scope>
    <source>
        <strain evidence="1 2">ER1909</strain>
    </source>
</reference>
<organism evidence="1 2">
    <name type="scientific">Hypoxylon rubiginosum</name>
    <dbReference type="NCBI Taxonomy" id="110542"/>
    <lineage>
        <taxon>Eukaryota</taxon>
        <taxon>Fungi</taxon>
        <taxon>Dikarya</taxon>
        <taxon>Ascomycota</taxon>
        <taxon>Pezizomycotina</taxon>
        <taxon>Sordariomycetes</taxon>
        <taxon>Xylariomycetidae</taxon>
        <taxon>Xylariales</taxon>
        <taxon>Hypoxylaceae</taxon>
        <taxon>Hypoxylon</taxon>
    </lineage>
</organism>
<evidence type="ECO:0000313" key="1">
    <source>
        <dbReference type="EMBL" id="KAI6088406.1"/>
    </source>
</evidence>
<dbReference type="Proteomes" id="UP001497680">
    <property type="component" value="Unassembled WGS sequence"/>
</dbReference>